<keyword evidence="3" id="KW-1185">Reference proteome</keyword>
<dbReference type="SUPFAM" id="SSF141868">
    <property type="entry name" value="EAL domain-like"/>
    <property type="match status" value="1"/>
</dbReference>
<sequence>MMIAAIVPALVLCRRVRTDPASPPPVHQIKLDRSFVPDGGSDAIATVVVQMARAFGLAAVAEGIETAEQAAQLTGLGYEKAQGFHFARPMPAADLHDRFSVSLPSP</sequence>
<dbReference type="InterPro" id="IPR050706">
    <property type="entry name" value="Cyclic-di-GMP_PDE-like"/>
</dbReference>
<dbReference type="PANTHER" id="PTHR33121">
    <property type="entry name" value="CYCLIC DI-GMP PHOSPHODIESTERASE PDEF"/>
    <property type="match status" value="1"/>
</dbReference>
<organism evidence="2 3">
    <name type="scientific">Actinoplanes italicus</name>
    <dbReference type="NCBI Taxonomy" id="113567"/>
    <lineage>
        <taxon>Bacteria</taxon>
        <taxon>Bacillati</taxon>
        <taxon>Actinomycetota</taxon>
        <taxon>Actinomycetes</taxon>
        <taxon>Micromonosporales</taxon>
        <taxon>Micromonosporaceae</taxon>
        <taxon>Actinoplanes</taxon>
    </lineage>
</organism>
<proteinExistence type="predicted"/>
<dbReference type="OrthoDB" id="9804951at2"/>
<dbReference type="RefSeq" id="WP_106318414.1">
    <property type="nucleotide sequence ID" value="NZ_BOMO01000036.1"/>
</dbReference>
<name>A0A2T0KF00_9ACTN</name>
<dbReference type="InterPro" id="IPR001633">
    <property type="entry name" value="EAL_dom"/>
</dbReference>
<gene>
    <name evidence="2" type="ORF">CLV67_10592</name>
</gene>
<evidence type="ECO:0000313" key="3">
    <source>
        <dbReference type="Proteomes" id="UP000239415"/>
    </source>
</evidence>
<dbReference type="AlphaFoldDB" id="A0A2T0KF00"/>
<dbReference type="EMBL" id="PVMZ01000005">
    <property type="protein sequence ID" value="PRX21915.1"/>
    <property type="molecule type" value="Genomic_DNA"/>
</dbReference>
<accession>A0A2T0KF00</accession>
<dbReference type="PANTHER" id="PTHR33121:SF70">
    <property type="entry name" value="SIGNALING PROTEIN YKOW"/>
    <property type="match status" value="1"/>
</dbReference>
<evidence type="ECO:0000259" key="1">
    <source>
        <dbReference type="PROSITE" id="PS50883"/>
    </source>
</evidence>
<reference evidence="2 3" key="1">
    <citation type="submission" date="2018-03" db="EMBL/GenBank/DDBJ databases">
        <title>Genomic Encyclopedia of Archaeal and Bacterial Type Strains, Phase II (KMG-II): from individual species to whole genera.</title>
        <authorList>
            <person name="Goeker M."/>
        </authorList>
    </citation>
    <scope>NUCLEOTIDE SEQUENCE [LARGE SCALE GENOMIC DNA]</scope>
    <source>
        <strain evidence="2 3">DSM 43146</strain>
    </source>
</reference>
<feature type="domain" description="EAL" evidence="1">
    <location>
        <begin position="1"/>
        <end position="103"/>
    </location>
</feature>
<evidence type="ECO:0000313" key="2">
    <source>
        <dbReference type="EMBL" id="PRX21915.1"/>
    </source>
</evidence>
<dbReference type="GO" id="GO:0071111">
    <property type="term" value="F:cyclic-guanylate-specific phosphodiesterase activity"/>
    <property type="evidence" value="ECO:0007669"/>
    <property type="project" value="InterPro"/>
</dbReference>
<comment type="caution">
    <text evidence="2">The sequence shown here is derived from an EMBL/GenBank/DDBJ whole genome shotgun (WGS) entry which is preliminary data.</text>
</comment>
<dbReference type="Proteomes" id="UP000239415">
    <property type="component" value="Unassembled WGS sequence"/>
</dbReference>
<dbReference type="PROSITE" id="PS50883">
    <property type="entry name" value="EAL"/>
    <property type="match status" value="1"/>
</dbReference>
<dbReference type="Pfam" id="PF00563">
    <property type="entry name" value="EAL"/>
    <property type="match status" value="1"/>
</dbReference>
<protein>
    <submittedName>
        <fullName evidence="2">EAL domain-containing protein</fullName>
    </submittedName>
</protein>
<dbReference type="Gene3D" id="3.20.20.450">
    <property type="entry name" value="EAL domain"/>
    <property type="match status" value="1"/>
</dbReference>
<dbReference type="InterPro" id="IPR035919">
    <property type="entry name" value="EAL_sf"/>
</dbReference>